<dbReference type="Pfam" id="PF02525">
    <property type="entry name" value="Flavodoxin_2"/>
    <property type="match status" value="1"/>
</dbReference>
<dbReference type="EMBL" id="BLXY01000006">
    <property type="protein sequence ID" value="GFO65035.1"/>
    <property type="molecule type" value="Genomic_DNA"/>
</dbReference>
<dbReference type="InterPro" id="IPR003680">
    <property type="entry name" value="Flavodoxin_fold"/>
</dbReference>
<dbReference type="InterPro" id="IPR029039">
    <property type="entry name" value="Flavoprotein-like_sf"/>
</dbReference>
<name>A0A6V8MXS2_9BACT</name>
<accession>A0A6V8MXS2</accession>
<evidence type="ECO:0000259" key="1">
    <source>
        <dbReference type="Pfam" id="PF02525"/>
    </source>
</evidence>
<dbReference type="PANTHER" id="PTHR43741:SF7">
    <property type="entry name" value="FMN-DEPENDENT NADH:QUINONE OXIDOREDUCTASE"/>
    <property type="match status" value="1"/>
</dbReference>
<dbReference type="SUPFAM" id="SSF52218">
    <property type="entry name" value="Flavoproteins"/>
    <property type="match status" value="1"/>
</dbReference>
<feature type="domain" description="Flavodoxin-like fold" evidence="1">
    <location>
        <begin position="29"/>
        <end position="214"/>
    </location>
</feature>
<sequence length="235" mass="27142">MKSLGTWDWHGRRYESEKNSNGKDYLMATILYVTANVKAEAASRSLLLGSEFLEEYLRLNPRDEVQVLDVYRDSIQRVDQDVLNAWTRVERGEDHALLSDEERHKINRIWRMADQFLRCDKYVFVTHSLNLWLPAEFKMYVDATCVLDRTYRLTPNGSEGMLRGLPRKSLHLHAATAYSLAGERDQSVAYLRSVLNVLGVAHQETVLLKGDDPETGSWEEYETVRSKLLGLARTF</sequence>
<dbReference type="Proteomes" id="UP000568888">
    <property type="component" value="Unassembled WGS sequence"/>
</dbReference>
<evidence type="ECO:0000313" key="3">
    <source>
        <dbReference type="Proteomes" id="UP000568888"/>
    </source>
</evidence>
<reference evidence="3" key="1">
    <citation type="submission" date="2020-06" db="EMBL/GenBank/DDBJ databases">
        <title>Draft genomic sequecing of Geomonas sp. Red736.</title>
        <authorList>
            <person name="Itoh H."/>
            <person name="Xu Z.X."/>
            <person name="Ushijima N."/>
            <person name="Masuda Y."/>
            <person name="Shiratori Y."/>
            <person name="Senoo K."/>
        </authorList>
    </citation>
    <scope>NUCLEOTIDE SEQUENCE [LARGE SCALE GENOMIC DNA]</scope>
    <source>
        <strain evidence="3">Red736</strain>
    </source>
</reference>
<comment type="caution">
    <text evidence="2">The sequence shown here is derived from an EMBL/GenBank/DDBJ whole genome shotgun (WGS) entry which is preliminary data.</text>
</comment>
<dbReference type="Gene3D" id="3.40.50.360">
    <property type="match status" value="1"/>
</dbReference>
<dbReference type="PANTHER" id="PTHR43741">
    <property type="entry name" value="FMN-DEPENDENT NADH-AZOREDUCTASE 1"/>
    <property type="match status" value="1"/>
</dbReference>
<protein>
    <submittedName>
        <fullName evidence="2">FMN-dependent NADH-azoreductase</fullName>
    </submittedName>
</protein>
<gene>
    <name evidence="2" type="ORF">GMPD_29540</name>
</gene>
<dbReference type="AlphaFoldDB" id="A0A6V8MXS2"/>
<proteinExistence type="predicted"/>
<organism evidence="2 3">
    <name type="scientific">Geomonas paludis</name>
    <dbReference type="NCBI Taxonomy" id="2740185"/>
    <lineage>
        <taxon>Bacteria</taxon>
        <taxon>Pseudomonadati</taxon>
        <taxon>Thermodesulfobacteriota</taxon>
        <taxon>Desulfuromonadia</taxon>
        <taxon>Geobacterales</taxon>
        <taxon>Geobacteraceae</taxon>
        <taxon>Geomonas</taxon>
    </lineage>
</organism>
<evidence type="ECO:0000313" key="2">
    <source>
        <dbReference type="EMBL" id="GFO65035.1"/>
    </source>
</evidence>
<dbReference type="InterPro" id="IPR050104">
    <property type="entry name" value="FMN-dep_NADH:Q_OxRdtase_AzoR1"/>
</dbReference>